<sequence length="306" mass="33964">MDNKNNTTEMYEISETKRILDYWTPERIANANPIQPPNISKKNLMNQKNISNTEPNTIIPPSTFNNLLISDGEPYEVNAGEAPYESGGKIFFTVGEGDKAQDKYGSAQFVGHCQMVLTAAHCVRDNETGNYYNNLCFIKGFKLAEDKTVEGKKFVIEQAMTTDKYVGKFDIAYDYAFCRTKDSSPTWFGLQTGIPHEKLHAIGYPSNFGEGKVMQGVDGTKSTINNGVVRMKNNPMRHGNSGGAWIANLCKDGCQGSSQNLVVGLNSAHDDETAELGPFFAPRGSHENIFDLFYTMLHIANNPRCE</sequence>
<keyword evidence="2" id="KW-0645">Protease</keyword>
<dbReference type="RefSeq" id="WP_236830503.1">
    <property type="nucleotide sequence ID" value="NZ_JARTBI010000013.1"/>
</dbReference>
<keyword evidence="3" id="KW-0614">Plasmid</keyword>
<evidence type="ECO:0000313" key="3">
    <source>
        <dbReference type="EMBL" id="APB62359.1"/>
    </source>
</evidence>
<reference evidence="3" key="5">
    <citation type="submission" date="2016-08" db="EMBL/GenBank/DDBJ databases">
        <authorList>
            <person name="Satsunkevich N.E."/>
            <person name="Valentovich L.N."/>
            <person name="Kolomiets E.I."/>
            <person name="Titok M.A."/>
        </authorList>
    </citation>
    <scope>NUCLEOTIDE SEQUENCE</scope>
    <source>
        <strain evidence="3">72</strain>
        <plasmid evidence="3">pBS72</plasmid>
    </source>
</reference>
<proteinExistence type="predicted"/>
<reference evidence="3" key="3">
    <citation type="journal article" date="2004" name="Mol. Biol. (Mosk.)">
        <title>The replication system of plasmids from Bacillus subtilis environmental isolates.</title>
        <authorList>
            <person name="Lagodich A.V."/>
            <person name="Shtaniuk Iu.V."/>
            <person name="Prozorov A.A."/>
            <person name="Titok M.A."/>
        </authorList>
    </citation>
    <scope>NUCLEOTIDE SEQUENCE</scope>
    <source>
        <strain evidence="3">72</strain>
        <plasmid evidence="3">pBS72</plasmid>
    </source>
</reference>
<reference evidence="3" key="2">
    <citation type="journal article" date="2003" name="Plasmid">
        <title>Bacillus subtilis soil isolates: plasmid replicon analysis and construction of a new theta-replicating vector.</title>
        <authorList>
            <person name="Titok M.A."/>
            <person name="Chapuis J."/>
            <person name="Selezneva Y.V."/>
            <person name="Lagodich A.V."/>
            <person name="Prokulevich V.A."/>
            <person name="Ehrlich S.D."/>
            <person name="Janniere L."/>
        </authorList>
    </citation>
    <scope>NUCLEOTIDE SEQUENCE</scope>
    <source>
        <strain evidence="3">72</strain>
        <plasmid evidence="3">pBS72</plasmid>
    </source>
</reference>
<dbReference type="SUPFAM" id="SSF50494">
    <property type="entry name" value="Trypsin-like serine proteases"/>
    <property type="match status" value="1"/>
</dbReference>
<dbReference type="Gene3D" id="2.40.10.10">
    <property type="entry name" value="Trypsin-like serine proteases"/>
    <property type="match status" value="2"/>
</dbReference>
<keyword evidence="2" id="KW-0720">Serine protease</keyword>
<name>A0A1J0AKU3_BACIU</name>
<reference evidence="3" key="4">
    <citation type="journal article" date="2006" name="Microbiology">
        <title>The replicative polymerases PolC and DnaE are required for theta replication of the Bacillus subtilis plasmid pBS72.</title>
        <authorList>
            <person name="Titok M."/>
            <person name="Suski C."/>
            <person name="Dalmais B."/>
            <person name="Ehrlich S.D."/>
            <person name="Janniere L."/>
        </authorList>
    </citation>
    <scope>NUCLEOTIDE SEQUENCE</scope>
    <source>
        <strain evidence="3">72</strain>
        <plasmid evidence="3">pBS72</plasmid>
    </source>
</reference>
<organism evidence="3">
    <name type="scientific">Bacillus subtilis</name>
    <dbReference type="NCBI Taxonomy" id="1423"/>
    <lineage>
        <taxon>Bacteria</taxon>
        <taxon>Bacillati</taxon>
        <taxon>Bacillota</taxon>
        <taxon>Bacilli</taxon>
        <taxon>Bacillales</taxon>
        <taxon>Bacillaceae</taxon>
        <taxon>Bacillus</taxon>
    </lineage>
</organism>
<geneLocation type="plasmid" evidence="3">
    <name>pBS72</name>
</geneLocation>
<dbReference type="EMBL" id="KX711616">
    <property type="protein sequence ID" value="APB62359.1"/>
    <property type="molecule type" value="Genomic_DNA"/>
</dbReference>
<evidence type="ECO:0000256" key="1">
    <source>
        <dbReference type="ARBA" id="ARBA00022729"/>
    </source>
</evidence>
<dbReference type="GO" id="GO:0008236">
    <property type="term" value="F:serine-type peptidase activity"/>
    <property type="evidence" value="ECO:0007669"/>
    <property type="project" value="UniProtKB-KW"/>
</dbReference>
<gene>
    <name evidence="3" type="ORF">pBS72_0900</name>
</gene>
<accession>A0A1J0AKU3</accession>
<dbReference type="InterPro" id="IPR009003">
    <property type="entry name" value="Peptidase_S1_PA"/>
</dbReference>
<protein>
    <recommendedName>
        <fullName evidence="4">Serine protease</fullName>
    </recommendedName>
</protein>
<dbReference type="PANTHER" id="PTHR15462">
    <property type="entry name" value="SERINE PROTEASE"/>
    <property type="match status" value="1"/>
</dbReference>
<dbReference type="InterPro" id="IPR050966">
    <property type="entry name" value="Glutamyl_endopeptidase"/>
</dbReference>
<dbReference type="InterPro" id="IPR043504">
    <property type="entry name" value="Peptidase_S1_PA_chymotrypsin"/>
</dbReference>
<keyword evidence="1" id="KW-0732">Signal</keyword>
<evidence type="ECO:0008006" key="4">
    <source>
        <dbReference type="Google" id="ProtNLM"/>
    </source>
</evidence>
<dbReference type="PANTHER" id="PTHR15462:SF19">
    <property type="entry name" value="PEPTIDASE S1 DOMAIN-CONTAINING PROTEIN"/>
    <property type="match status" value="1"/>
</dbReference>
<reference evidence="3" key="1">
    <citation type="journal article" date="2002" name="Mikrobiologiia">
        <title>Soil strain of Bacillus subtilis harboring a large plasmid that mediates high-frequency conjugal mobilization.</title>
        <authorList>
            <person name="Lotareva O.V."/>
            <person name="Poluektova E.U."/>
            <person name="Titok M.A."/>
            <person name="Prozorov A.A."/>
        </authorList>
    </citation>
    <scope>NUCLEOTIDE SEQUENCE</scope>
    <source>
        <strain evidence="3">72</strain>
        <plasmid evidence="3">pBS72</plasmid>
    </source>
</reference>
<evidence type="ECO:0000256" key="2">
    <source>
        <dbReference type="ARBA" id="ARBA00022825"/>
    </source>
</evidence>
<keyword evidence="2" id="KW-0378">Hydrolase</keyword>
<dbReference type="AlphaFoldDB" id="A0A1J0AKU3"/>